<keyword evidence="8" id="KW-1185">Reference proteome</keyword>
<dbReference type="PROSITE" id="PS51296">
    <property type="entry name" value="RIESKE"/>
    <property type="match status" value="1"/>
</dbReference>
<dbReference type="InterPro" id="IPR050584">
    <property type="entry name" value="Cholesterol_7-desaturase"/>
</dbReference>
<proteinExistence type="predicted"/>
<keyword evidence="4" id="KW-0408">Iron</keyword>
<dbReference type="InterPro" id="IPR015881">
    <property type="entry name" value="ARHD_Rieske_2Fe_2S"/>
</dbReference>
<dbReference type="PROSITE" id="PS00570">
    <property type="entry name" value="RING_HYDROXYL_ALPHA"/>
    <property type="match status" value="1"/>
</dbReference>
<dbReference type="EMBL" id="LBIC01000005">
    <property type="protein sequence ID" value="KKW92023.1"/>
    <property type="molecule type" value="Genomic_DNA"/>
</dbReference>
<dbReference type="PANTHER" id="PTHR21266:SF59">
    <property type="entry name" value="BLR4922 PROTEIN"/>
    <property type="match status" value="1"/>
</dbReference>
<evidence type="ECO:0000313" key="8">
    <source>
        <dbReference type="Proteomes" id="UP000033874"/>
    </source>
</evidence>
<keyword evidence="1" id="KW-0001">2Fe-2S</keyword>
<evidence type="ECO:0000256" key="3">
    <source>
        <dbReference type="ARBA" id="ARBA00023002"/>
    </source>
</evidence>
<dbReference type="Pfam" id="PF00355">
    <property type="entry name" value="Rieske"/>
    <property type="match status" value="1"/>
</dbReference>
<name>A0A0M3AQ19_9SPHN</name>
<dbReference type="PANTHER" id="PTHR21266">
    <property type="entry name" value="IRON-SULFUR DOMAIN CONTAINING PROTEIN"/>
    <property type="match status" value="1"/>
</dbReference>
<dbReference type="Gene3D" id="2.102.10.10">
    <property type="entry name" value="Rieske [2Fe-2S] iron-sulphur domain"/>
    <property type="match status" value="1"/>
</dbReference>
<dbReference type="InterPro" id="IPR045623">
    <property type="entry name" value="LigXa_C"/>
</dbReference>
<dbReference type="SUPFAM" id="SSF50022">
    <property type="entry name" value="ISP domain"/>
    <property type="match status" value="1"/>
</dbReference>
<dbReference type="Pfam" id="PF19301">
    <property type="entry name" value="LigXa_C"/>
    <property type="match status" value="1"/>
</dbReference>
<dbReference type="InterPro" id="IPR017941">
    <property type="entry name" value="Rieske_2Fe-2S"/>
</dbReference>
<dbReference type="RefSeq" id="WP_046764028.1">
    <property type="nucleotide sequence ID" value="NZ_LBIC01000005.1"/>
</dbReference>
<dbReference type="GO" id="GO:0051537">
    <property type="term" value="F:2 iron, 2 sulfur cluster binding"/>
    <property type="evidence" value="ECO:0007669"/>
    <property type="project" value="UniProtKB-KW"/>
</dbReference>
<dbReference type="AlphaFoldDB" id="A0A0M3AQ19"/>
<feature type="domain" description="Rieske" evidence="6">
    <location>
        <begin position="26"/>
        <end position="132"/>
    </location>
</feature>
<evidence type="ECO:0000256" key="5">
    <source>
        <dbReference type="ARBA" id="ARBA00023014"/>
    </source>
</evidence>
<evidence type="ECO:0000256" key="1">
    <source>
        <dbReference type="ARBA" id="ARBA00022714"/>
    </source>
</evidence>
<organism evidence="7 8">
    <name type="scientific">Sphingobium chungbukense</name>
    <dbReference type="NCBI Taxonomy" id="56193"/>
    <lineage>
        <taxon>Bacteria</taxon>
        <taxon>Pseudomonadati</taxon>
        <taxon>Pseudomonadota</taxon>
        <taxon>Alphaproteobacteria</taxon>
        <taxon>Sphingomonadales</taxon>
        <taxon>Sphingomonadaceae</taxon>
        <taxon>Sphingobium</taxon>
    </lineage>
</organism>
<dbReference type="Proteomes" id="UP000033874">
    <property type="component" value="Unassembled WGS sequence"/>
</dbReference>
<dbReference type="PATRIC" id="fig|56193.3.peg.2746"/>
<comment type="caution">
    <text evidence="7">The sequence shown here is derived from an EMBL/GenBank/DDBJ whole genome shotgun (WGS) entry which is preliminary data.</text>
</comment>
<dbReference type="CDD" id="cd03479">
    <property type="entry name" value="Rieske_RO_Alpha_PhDO_like"/>
    <property type="match status" value="1"/>
</dbReference>
<sequence length="422" mass="47232">MNNEQFERLTRVGAGTPMGTFMRRYWHPIATSAQVAAPDGAPLVTWLLGERFVVFRDTEGKVGVLDDHCMHRGVSLGLGRVEEGGIRCIYHGWKFARDGRILETPNHDSCAFRERKKARAFPVRESSGLIWTYIGPADQEPPFRTFDFDQVPDGNKSVFRGNAAAPYLVLWEGGVDSSHVGMLHTNDARPSWGAKLRGEDVGPSAWDSLAPTYEVERTPYGYRYVAFRGIPGNPDARHARQVPAILPNMRIIPGHADFAIAIFEVPMDDKRTATYQMAYSHSQPIDREWAARFLGFVPPVYDEKTCNVNVSWPDNMQQDRSIMDRSWSGLPAIEVEDVAMAVSLTEPWDRSTENLVAADIAVVTLRQTLLDALKRFEAGENPPALHVEDMTAAQSYDQVVRNSEDWKAVPARLAGALQYEKA</sequence>
<keyword evidence="3" id="KW-0560">Oxidoreductase</keyword>
<gene>
    <name evidence="7" type="ORF">YP76_13195</name>
</gene>
<evidence type="ECO:0000256" key="4">
    <source>
        <dbReference type="ARBA" id="ARBA00023004"/>
    </source>
</evidence>
<dbReference type="GO" id="GO:0005506">
    <property type="term" value="F:iron ion binding"/>
    <property type="evidence" value="ECO:0007669"/>
    <property type="project" value="InterPro"/>
</dbReference>
<evidence type="ECO:0000256" key="2">
    <source>
        <dbReference type="ARBA" id="ARBA00022723"/>
    </source>
</evidence>
<evidence type="ECO:0000259" key="6">
    <source>
        <dbReference type="PROSITE" id="PS51296"/>
    </source>
</evidence>
<dbReference type="STRING" id="56193.YP76_13195"/>
<reference evidence="7 8" key="1">
    <citation type="submission" date="2015-04" db="EMBL/GenBank/DDBJ databases">
        <title>Genome sequence of aromatic hydrocarbons-degrading Sphingobium chungbukense DJ77.</title>
        <authorList>
            <person name="Kim Y.-C."/>
            <person name="Chae J.-C."/>
        </authorList>
    </citation>
    <scope>NUCLEOTIDE SEQUENCE [LARGE SCALE GENOMIC DNA]</scope>
    <source>
        <strain evidence="7 8">DJ77</strain>
    </source>
</reference>
<accession>A0A0M3AQ19</accession>
<keyword evidence="5" id="KW-0411">Iron-sulfur</keyword>
<keyword evidence="2" id="KW-0479">Metal-binding</keyword>
<evidence type="ECO:0000313" key="7">
    <source>
        <dbReference type="EMBL" id="KKW92023.1"/>
    </source>
</evidence>
<dbReference type="SUPFAM" id="SSF55961">
    <property type="entry name" value="Bet v1-like"/>
    <property type="match status" value="1"/>
</dbReference>
<dbReference type="GO" id="GO:0016491">
    <property type="term" value="F:oxidoreductase activity"/>
    <property type="evidence" value="ECO:0007669"/>
    <property type="project" value="UniProtKB-KW"/>
</dbReference>
<protein>
    <recommendedName>
        <fullName evidence="6">Rieske domain-containing protein</fullName>
    </recommendedName>
</protein>
<dbReference type="InterPro" id="IPR036922">
    <property type="entry name" value="Rieske_2Fe-2S_sf"/>
</dbReference>